<evidence type="ECO:0000256" key="3">
    <source>
        <dbReference type="ARBA" id="ARBA00022448"/>
    </source>
</evidence>
<dbReference type="STRING" id="247279.NIES1031_11330"/>
<keyword evidence="4" id="KW-0547">Nucleotide-binding</keyword>
<comment type="subcellular location">
    <subcellularLocation>
        <location evidence="1">Cell inner membrane</location>
        <topology evidence="1">Peripheral membrane protein</topology>
    </subcellularLocation>
</comment>
<dbReference type="Gene3D" id="3.40.50.300">
    <property type="entry name" value="P-loop containing nucleotide triphosphate hydrolases"/>
    <property type="match status" value="1"/>
</dbReference>
<organism evidence="7 8">
    <name type="scientific">Chroogloeocystis siderophila 5.2 s.c.1</name>
    <dbReference type="NCBI Taxonomy" id="247279"/>
    <lineage>
        <taxon>Bacteria</taxon>
        <taxon>Bacillati</taxon>
        <taxon>Cyanobacteriota</taxon>
        <taxon>Cyanophyceae</taxon>
        <taxon>Oscillatoriophycideae</taxon>
        <taxon>Chroococcales</taxon>
        <taxon>Chroococcaceae</taxon>
        <taxon>Chroogloeocystis</taxon>
    </lineage>
</organism>
<sequence>MLPAKHFAETTATNTASLILLEFDRVGLEYIVDNKPKRIIEDVSLSINEGEFVSIVGPSGCGKTSILKMVSGLNPTAIGEIRLQGKKITKPLKNVGIAFQNPVLLPWRNTLKNVLLPLEVVQPYKREYKQRLPEYKRMAQELLATVGLQDFQQQLPWQLSGGMRQRASLCRALIHQPEILLLDEPFGALDAFTREEMWVMLQNLWMRVKCVGILITHDLREAVFLSDTVYVMSPRPSSIIYQLKIDLPRPRTLEMCLTDDFNHLFSDIRRHIRRS</sequence>
<evidence type="ECO:0000259" key="6">
    <source>
        <dbReference type="PROSITE" id="PS50893"/>
    </source>
</evidence>
<dbReference type="SUPFAM" id="SSF52540">
    <property type="entry name" value="P-loop containing nucleoside triphosphate hydrolases"/>
    <property type="match status" value="1"/>
</dbReference>
<dbReference type="EMBL" id="MRCC01000008">
    <property type="protein sequence ID" value="OKH26346.1"/>
    <property type="molecule type" value="Genomic_DNA"/>
</dbReference>
<dbReference type="Proteomes" id="UP000185984">
    <property type="component" value="Unassembled WGS sequence"/>
</dbReference>
<proteinExistence type="inferred from homology"/>
<dbReference type="AlphaFoldDB" id="A0A1U7HRY1"/>
<dbReference type="GO" id="GO:0005524">
    <property type="term" value="F:ATP binding"/>
    <property type="evidence" value="ECO:0007669"/>
    <property type="project" value="UniProtKB-KW"/>
</dbReference>
<dbReference type="GO" id="GO:0005886">
    <property type="term" value="C:plasma membrane"/>
    <property type="evidence" value="ECO:0007669"/>
    <property type="project" value="UniProtKB-SubCell"/>
</dbReference>
<dbReference type="InterPro" id="IPR027417">
    <property type="entry name" value="P-loop_NTPase"/>
</dbReference>
<keyword evidence="5 7" id="KW-0067">ATP-binding</keyword>
<evidence type="ECO:0000256" key="1">
    <source>
        <dbReference type="ARBA" id="ARBA00004417"/>
    </source>
</evidence>
<dbReference type="RefSeq" id="WP_073549491.1">
    <property type="nucleotide sequence ID" value="NZ_CAWMVK010000042.1"/>
</dbReference>
<name>A0A1U7HRY1_9CHRO</name>
<reference evidence="7 8" key="1">
    <citation type="submission" date="2016-11" db="EMBL/GenBank/DDBJ databases">
        <title>Draft Genome Sequences of Nine Cyanobacterial Strains from Diverse Habitats.</title>
        <authorList>
            <person name="Zhu T."/>
            <person name="Hou S."/>
            <person name="Lu X."/>
            <person name="Hess W.R."/>
        </authorList>
    </citation>
    <scope>NUCLEOTIDE SEQUENCE [LARGE SCALE GENOMIC DNA]</scope>
    <source>
        <strain evidence="7 8">5.2 s.c.1</strain>
    </source>
</reference>
<dbReference type="SMART" id="SM00382">
    <property type="entry name" value="AAA"/>
    <property type="match status" value="1"/>
</dbReference>
<evidence type="ECO:0000256" key="2">
    <source>
        <dbReference type="ARBA" id="ARBA00009440"/>
    </source>
</evidence>
<evidence type="ECO:0000313" key="8">
    <source>
        <dbReference type="Proteomes" id="UP000185984"/>
    </source>
</evidence>
<dbReference type="GO" id="GO:0016887">
    <property type="term" value="F:ATP hydrolysis activity"/>
    <property type="evidence" value="ECO:0007669"/>
    <property type="project" value="InterPro"/>
</dbReference>
<dbReference type="OrthoDB" id="450403at2"/>
<evidence type="ECO:0000256" key="4">
    <source>
        <dbReference type="ARBA" id="ARBA00022741"/>
    </source>
</evidence>
<accession>A0A1U7HRY1</accession>
<evidence type="ECO:0000256" key="5">
    <source>
        <dbReference type="ARBA" id="ARBA00022840"/>
    </source>
</evidence>
<dbReference type="InterPro" id="IPR003439">
    <property type="entry name" value="ABC_transporter-like_ATP-bd"/>
</dbReference>
<dbReference type="InterPro" id="IPR050166">
    <property type="entry name" value="ABC_transporter_ATP-bind"/>
</dbReference>
<comment type="caution">
    <text evidence="7">The sequence shown here is derived from an EMBL/GenBank/DDBJ whole genome shotgun (WGS) entry which is preliminary data.</text>
</comment>
<dbReference type="PANTHER" id="PTHR42788:SF13">
    <property type="entry name" value="ALIPHATIC SULFONATES IMPORT ATP-BINDING PROTEIN SSUB"/>
    <property type="match status" value="1"/>
</dbReference>
<dbReference type="PROSITE" id="PS50893">
    <property type="entry name" value="ABC_TRANSPORTER_2"/>
    <property type="match status" value="1"/>
</dbReference>
<keyword evidence="3" id="KW-0813">Transport</keyword>
<keyword evidence="8" id="KW-1185">Reference proteome</keyword>
<gene>
    <name evidence="7" type="ORF">NIES1031_11330</name>
</gene>
<feature type="domain" description="ABC transporter" evidence="6">
    <location>
        <begin position="21"/>
        <end position="259"/>
    </location>
</feature>
<dbReference type="PROSITE" id="PS00211">
    <property type="entry name" value="ABC_TRANSPORTER_1"/>
    <property type="match status" value="1"/>
</dbReference>
<dbReference type="PANTHER" id="PTHR42788">
    <property type="entry name" value="TAURINE IMPORT ATP-BINDING PROTEIN-RELATED"/>
    <property type="match status" value="1"/>
</dbReference>
<protein>
    <submittedName>
        <fullName evidence="7">Nitrate ABC transporter ATP-binding protein</fullName>
    </submittedName>
</protein>
<dbReference type="Pfam" id="PF00005">
    <property type="entry name" value="ABC_tran"/>
    <property type="match status" value="1"/>
</dbReference>
<comment type="similarity">
    <text evidence="2">Belongs to the ABC transporter superfamily. Nitrate/nitrite/cyanate uptake transporter (NitT) (TC 3.A.1.16) family.</text>
</comment>
<dbReference type="InterPro" id="IPR003593">
    <property type="entry name" value="AAA+_ATPase"/>
</dbReference>
<dbReference type="CDD" id="cd03293">
    <property type="entry name" value="ABC_NrtD_SsuB_transporters"/>
    <property type="match status" value="1"/>
</dbReference>
<dbReference type="InterPro" id="IPR017871">
    <property type="entry name" value="ABC_transporter-like_CS"/>
</dbReference>
<evidence type="ECO:0000313" key="7">
    <source>
        <dbReference type="EMBL" id="OKH26346.1"/>
    </source>
</evidence>